<organism evidence="4 5">
    <name type="scientific">Zasmidium cellare</name>
    <name type="common">Wine cellar mold</name>
    <name type="synonym">Racodium cellare</name>
    <dbReference type="NCBI Taxonomy" id="395010"/>
    <lineage>
        <taxon>Eukaryota</taxon>
        <taxon>Fungi</taxon>
        <taxon>Dikarya</taxon>
        <taxon>Ascomycota</taxon>
        <taxon>Pezizomycotina</taxon>
        <taxon>Dothideomycetes</taxon>
        <taxon>Dothideomycetidae</taxon>
        <taxon>Mycosphaerellales</taxon>
        <taxon>Mycosphaerellaceae</taxon>
        <taxon>Zasmidium</taxon>
    </lineage>
</organism>
<protein>
    <submittedName>
        <fullName evidence="4">Uncharacterized protein</fullName>
    </submittedName>
</protein>
<dbReference type="Gene3D" id="3.10.450.30">
    <property type="entry name" value="Microbial ribonucleases"/>
    <property type="match status" value="1"/>
</dbReference>
<comment type="caution">
    <text evidence="4">The sequence shown here is derived from an EMBL/GenBank/DDBJ whole genome shotgun (WGS) entry which is preliminary data.</text>
</comment>
<evidence type="ECO:0000313" key="5">
    <source>
        <dbReference type="Proteomes" id="UP001305779"/>
    </source>
</evidence>
<dbReference type="Proteomes" id="UP001305779">
    <property type="component" value="Unassembled WGS sequence"/>
</dbReference>
<feature type="compositionally biased region" description="Polar residues" evidence="3">
    <location>
        <begin position="49"/>
        <end position="58"/>
    </location>
</feature>
<dbReference type="SUPFAM" id="SSF53933">
    <property type="entry name" value="Microbial ribonucleases"/>
    <property type="match status" value="1"/>
</dbReference>
<keyword evidence="5" id="KW-1185">Reference proteome</keyword>
<evidence type="ECO:0000256" key="3">
    <source>
        <dbReference type="SAM" id="MobiDB-lite"/>
    </source>
</evidence>
<dbReference type="InterPro" id="IPR016191">
    <property type="entry name" value="Ribonuclease/ribotoxin"/>
</dbReference>
<evidence type="ECO:0000256" key="1">
    <source>
        <dbReference type="ARBA" id="ARBA00022722"/>
    </source>
</evidence>
<name>A0ABR0EGU2_ZASCE</name>
<proteinExistence type="predicted"/>
<gene>
    <name evidence="4" type="ORF">PRZ48_008871</name>
</gene>
<dbReference type="EMBL" id="JAXOVC010000006">
    <property type="protein sequence ID" value="KAK4500682.1"/>
    <property type="molecule type" value="Genomic_DNA"/>
</dbReference>
<reference evidence="4 5" key="1">
    <citation type="journal article" date="2023" name="G3 (Bethesda)">
        <title>A chromosome-level genome assembly of Zasmidium syzygii isolated from banana leaves.</title>
        <authorList>
            <person name="van Westerhoven A.C."/>
            <person name="Mehrabi R."/>
            <person name="Talebi R."/>
            <person name="Steentjes M.B.F."/>
            <person name="Corcolon B."/>
            <person name="Chong P.A."/>
            <person name="Kema G.H.J."/>
            <person name="Seidl M.F."/>
        </authorList>
    </citation>
    <scope>NUCLEOTIDE SEQUENCE [LARGE SCALE GENOMIC DNA]</scope>
    <source>
        <strain evidence="4 5">P124</strain>
    </source>
</reference>
<accession>A0ABR0EGU2</accession>
<sequence>MWIEERFVLCISGPYLEFPLINKVYYDDPPRCDRVISNAKGAYVATISHQATQEQVQPKPTRRQDPQQKPVKPAKRADDKEAALISGSEWSEAHSRRTRSSRQKAFVIKGKRQRGRRTPKRAFR</sequence>
<keyword evidence="2" id="KW-0378">Hydrolase</keyword>
<keyword evidence="1" id="KW-0540">Nuclease</keyword>
<evidence type="ECO:0000313" key="4">
    <source>
        <dbReference type="EMBL" id="KAK4500682.1"/>
    </source>
</evidence>
<feature type="compositionally biased region" description="Basic residues" evidence="3">
    <location>
        <begin position="109"/>
        <end position="124"/>
    </location>
</feature>
<evidence type="ECO:0000256" key="2">
    <source>
        <dbReference type="ARBA" id="ARBA00022801"/>
    </source>
</evidence>
<feature type="region of interest" description="Disordered" evidence="3">
    <location>
        <begin position="49"/>
        <end position="124"/>
    </location>
</feature>